<comment type="caution">
    <text evidence="1">The sequence shown here is derived from an EMBL/GenBank/DDBJ whole genome shotgun (WGS) entry which is preliminary data.</text>
</comment>
<dbReference type="SUPFAM" id="SSF53335">
    <property type="entry name" value="S-adenosyl-L-methionine-dependent methyltransferases"/>
    <property type="match status" value="1"/>
</dbReference>
<proteinExistence type="predicted"/>
<evidence type="ECO:0000313" key="1">
    <source>
        <dbReference type="EMBL" id="OKO92238.1"/>
    </source>
</evidence>
<accession>A0A1Q5SW48</accession>
<reference evidence="1 2" key="1">
    <citation type="submission" date="2016-10" db="EMBL/GenBank/DDBJ databases">
        <title>Genome sequence of the ascomycete fungus Penicillium subrubescens.</title>
        <authorList>
            <person name="De Vries R.P."/>
            <person name="Peng M."/>
            <person name="Dilokpimol A."/>
            <person name="Hilden K."/>
            <person name="Makela M.R."/>
            <person name="Grigoriev I."/>
            <person name="Riley R."/>
            <person name="Granchi Z."/>
        </authorList>
    </citation>
    <scope>NUCLEOTIDE SEQUENCE [LARGE SCALE GENOMIC DNA]</scope>
    <source>
        <strain evidence="1 2">CBS 132785</strain>
    </source>
</reference>
<protein>
    <submittedName>
        <fullName evidence="1">Uncharacterized protein</fullName>
    </submittedName>
</protein>
<dbReference type="InterPro" id="IPR029063">
    <property type="entry name" value="SAM-dependent_MTases_sf"/>
</dbReference>
<evidence type="ECO:0000313" key="2">
    <source>
        <dbReference type="Proteomes" id="UP000186955"/>
    </source>
</evidence>
<dbReference type="Proteomes" id="UP000186955">
    <property type="component" value="Unassembled WGS sequence"/>
</dbReference>
<organism evidence="1 2">
    <name type="scientific">Penicillium subrubescens</name>
    <dbReference type="NCBI Taxonomy" id="1316194"/>
    <lineage>
        <taxon>Eukaryota</taxon>
        <taxon>Fungi</taxon>
        <taxon>Dikarya</taxon>
        <taxon>Ascomycota</taxon>
        <taxon>Pezizomycotina</taxon>
        <taxon>Eurotiomycetes</taxon>
        <taxon>Eurotiomycetidae</taxon>
        <taxon>Eurotiales</taxon>
        <taxon>Aspergillaceae</taxon>
        <taxon>Penicillium</taxon>
    </lineage>
</organism>
<name>A0A1Q5SW48_9EURO</name>
<dbReference type="AlphaFoldDB" id="A0A1Q5SW48"/>
<gene>
    <name evidence="1" type="ORF">PENSUB_12800</name>
</gene>
<dbReference type="EMBL" id="MNBE01000742">
    <property type="protein sequence ID" value="OKO92238.1"/>
    <property type="molecule type" value="Genomic_DNA"/>
</dbReference>
<sequence length="148" mass="16985">MTAHVQRTATYIHGRSVPYPRDAECREKTAKIDTPQREFNRITKIQGRVWDIAPQIPGLLQDASFENVDIIEHVCPFGTWPKDPKLKEVGRYFRAQMVEGAMESYSLALFTRFGGWKPVEVQVLLAHLRTEIQSNKIHAYTKMSVKAV</sequence>
<dbReference type="STRING" id="1316194.A0A1Q5SW48"/>
<keyword evidence="2" id="KW-1185">Reference proteome</keyword>